<dbReference type="EMBL" id="BOOZ01000038">
    <property type="protein sequence ID" value="GIJ11808.1"/>
    <property type="molecule type" value="Genomic_DNA"/>
</dbReference>
<dbReference type="NCBIfam" id="TIGR03026">
    <property type="entry name" value="NDP-sugDHase"/>
    <property type="match status" value="1"/>
</dbReference>
<sequence>MVTMVSSPTDSRAADPRAGTVVEVADFDRLIASRKAVVGIIGLGYTGLPLATGFAAAGFSVVGLDTDAEKINAILRGESYLPDVSDLELEELHPRLSVGTSPAAMAAADAVVVCVPTPTSHGVADLSHVDAALAAVVPHLRPGTLLVLQSTIPPGTTSAAARRLTREGGIRIGTDLYLAMAPERINPANADGWRMTNTPKLVGGFTPECTRRATVLFEQVCEQVHPVSSPEVAELAKVFENTFRLVNIALSLELSDLCRHLRIPVREVIDAAATKPYGFLAHYPGPGVGGECIPVDPLFLQPLAQLAGTDLSLVQAAHRRITERPGQVVDRIVELIAAGGGTIQQARVLIVGVSYKEGVADLRNAPALDIIRALRHCGAQVSYYDPLVPSMVLDNQAVPVAAWTPTELAAQDCVVLVTPHNRIAADPHWSAAPLVLDTRNVLTPGDNIEIL</sequence>
<dbReference type="PIRSF" id="PIRSF500136">
    <property type="entry name" value="UDP_ManNAc_DH"/>
    <property type="match status" value="1"/>
</dbReference>
<feature type="domain" description="UDP-glucose/GDP-mannose dehydrogenase C-terminal" evidence="4">
    <location>
        <begin position="349"/>
        <end position="444"/>
    </location>
</feature>
<dbReference type="SUPFAM" id="SSF52413">
    <property type="entry name" value="UDP-glucose/GDP-mannose dehydrogenase C-terminal domain"/>
    <property type="match status" value="1"/>
</dbReference>
<organism evidence="5 6">
    <name type="scientific">Micromonospora andamanensis</name>
    <dbReference type="NCBI Taxonomy" id="1287068"/>
    <lineage>
        <taxon>Bacteria</taxon>
        <taxon>Bacillati</taxon>
        <taxon>Actinomycetota</taxon>
        <taxon>Actinomycetes</taxon>
        <taxon>Micromonosporales</taxon>
        <taxon>Micromonosporaceae</taxon>
        <taxon>Micromonospora</taxon>
    </lineage>
</organism>
<dbReference type="InterPro" id="IPR036291">
    <property type="entry name" value="NAD(P)-bd_dom_sf"/>
</dbReference>
<name>A0ABQ4I1N4_9ACTN</name>
<dbReference type="SMART" id="SM00984">
    <property type="entry name" value="UDPG_MGDP_dh_C"/>
    <property type="match status" value="1"/>
</dbReference>
<keyword evidence="1" id="KW-0560">Oxidoreductase</keyword>
<gene>
    <name evidence="5" type="ORF">Van01_50220</name>
</gene>
<evidence type="ECO:0000259" key="4">
    <source>
        <dbReference type="SMART" id="SM00984"/>
    </source>
</evidence>
<dbReference type="PIRSF" id="PIRSF000124">
    <property type="entry name" value="UDPglc_GDPman_dh"/>
    <property type="match status" value="1"/>
</dbReference>
<dbReference type="InterPro" id="IPR014026">
    <property type="entry name" value="UDP-Glc/GDP-Man_DH_dimer"/>
</dbReference>
<dbReference type="InterPro" id="IPR008927">
    <property type="entry name" value="6-PGluconate_DH-like_C_sf"/>
</dbReference>
<dbReference type="Gene3D" id="3.40.50.720">
    <property type="entry name" value="NAD(P)-binding Rossmann-like Domain"/>
    <property type="match status" value="2"/>
</dbReference>
<evidence type="ECO:0000313" key="5">
    <source>
        <dbReference type="EMBL" id="GIJ11808.1"/>
    </source>
</evidence>
<keyword evidence="2" id="KW-0520">NAD</keyword>
<evidence type="ECO:0000256" key="2">
    <source>
        <dbReference type="ARBA" id="ARBA00023027"/>
    </source>
</evidence>
<dbReference type="SUPFAM" id="SSF48179">
    <property type="entry name" value="6-phosphogluconate dehydrogenase C-terminal domain-like"/>
    <property type="match status" value="1"/>
</dbReference>
<dbReference type="InterPro" id="IPR036220">
    <property type="entry name" value="UDP-Glc/GDP-Man_DH_C_sf"/>
</dbReference>
<dbReference type="InterPro" id="IPR001732">
    <property type="entry name" value="UDP-Glc/GDP-Man_DH_N"/>
</dbReference>
<accession>A0ABQ4I1N4</accession>
<dbReference type="Pfam" id="PF00984">
    <property type="entry name" value="UDPG_MGDP_dh"/>
    <property type="match status" value="1"/>
</dbReference>
<evidence type="ECO:0000256" key="3">
    <source>
        <dbReference type="PIRNR" id="PIRNR000124"/>
    </source>
</evidence>
<protein>
    <submittedName>
        <fullName evidence="5">UDP-N-acetyl-D-glucosamine dehydrogenase</fullName>
    </submittedName>
</protein>
<dbReference type="PANTHER" id="PTHR43491">
    <property type="entry name" value="UDP-N-ACETYL-D-MANNOSAMINE DEHYDROGENASE"/>
    <property type="match status" value="1"/>
</dbReference>
<keyword evidence="6" id="KW-1185">Reference proteome</keyword>
<dbReference type="PANTHER" id="PTHR43491:SF1">
    <property type="entry name" value="UDP-N-ACETYL-D-MANNOSAMINE DEHYDROGENASE"/>
    <property type="match status" value="1"/>
</dbReference>
<dbReference type="Pfam" id="PF03720">
    <property type="entry name" value="UDPG_MGDP_dh_C"/>
    <property type="match status" value="1"/>
</dbReference>
<dbReference type="Pfam" id="PF03721">
    <property type="entry name" value="UDPG_MGDP_dh_N"/>
    <property type="match status" value="1"/>
</dbReference>
<dbReference type="InterPro" id="IPR017476">
    <property type="entry name" value="UDP-Glc/GDP-Man"/>
</dbReference>
<dbReference type="InterPro" id="IPR014027">
    <property type="entry name" value="UDP-Glc/GDP-Man_DH_C"/>
</dbReference>
<dbReference type="SUPFAM" id="SSF51735">
    <property type="entry name" value="NAD(P)-binding Rossmann-fold domains"/>
    <property type="match status" value="1"/>
</dbReference>
<proteinExistence type="inferred from homology"/>
<dbReference type="Proteomes" id="UP000647017">
    <property type="component" value="Unassembled WGS sequence"/>
</dbReference>
<evidence type="ECO:0000256" key="1">
    <source>
        <dbReference type="ARBA" id="ARBA00023002"/>
    </source>
</evidence>
<dbReference type="InterPro" id="IPR028359">
    <property type="entry name" value="UDP_ManNAc/GlcNAc_DH"/>
</dbReference>
<reference evidence="5 6" key="1">
    <citation type="submission" date="2021-01" db="EMBL/GenBank/DDBJ databases">
        <title>Whole genome shotgun sequence of Verrucosispora andamanensis NBRC 109075.</title>
        <authorList>
            <person name="Komaki H."/>
            <person name="Tamura T."/>
        </authorList>
    </citation>
    <scope>NUCLEOTIDE SEQUENCE [LARGE SCALE GENOMIC DNA]</scope>
    <source>
        <strain evidence="5 6">NBRC 109075</strain>
    </source>
</reference>
<comment type="caution">
    <text evidence="5">The sequence shown here is derived from an EMBL/GenBank/DDBJ whole genome shotgun (WGS) entry which is preliminary data.</text>
</comment>
<evidence type="ECO:0000313" key="6">
    <source>
        <dbReference type="Proteomes" id="UP000647017"/>
    </source>
</evidence>
<comment type="similarity">
    <text evidence="3">Belongs to the UDP-glucose/GDP-mannose dehydrogenase family.</text>
</comment>